<dbReference type="EMBL" id="CP004353">
    <property type="protein sequence ID" value="AHI23661.1"/>
    <property type="molecule type" value="Genomic_DNA"/>
</dbReference>
<name>W5Y327_9CORY</name>
<gene>
    <name evidence="7" type="ORF">B843_11415</name>
</gene>
<feature type="transmembrane region" description="Helical" evidence="6">
    <location>
        <begin position="225"/>
        <end position="245"/>
    </location>
</feature>
<evidence type="ECO:0000256" key="2">
    <source>
        <dbReference type="ARBA" id="ARBA00022475"/>
    </source>
</evidence>
<dbReference type="RefSeq" id="WP_025253646.1">
    <property type="nucleotide sequence ID" value="NZ_CP004353.1"/>
</dbReference>
<evidence type="ECO:0000256" key="1">
    <source>
        <dbReference type="ARBA" id="ARBA00004651"/>
    </source>
</evidence>
<accession>W5Y327</accession>
<feature type="transmembrane region" description="Helical" evidence="6">
    <location>
        <begin position="87"/>
        <end position="115"/>
    </location>
</feature>
<evidence type="ECO:0000313" key="7">
    <source>
        <dbReference type="EMBL" id="AHI23661.1"/>
    </source>
</evidence>
<dbReference type="KEGG" id="cvt:B843_11415"/>
<dbReference type="InterPro" id="IPR003841">
    <property type="entry name" value="Na/Pi_transpt"/>
</dbReference>
<keyword evidence="5 6" id="KW-0472">Membrane</keyword>
<dbReference type="GO" id="GO:0044341">
    <property type="term" value="P:sodium-dependent phosphate transport"/>
    <property type="evidence" value="ECO:0007669"/>
    <property type="project" value="InterPro"/>
</dbReference>
<feature type="transmembrane region" description="Helical" evidence="6">
    <location>
        <begin position="306"/>
        <end position="330"/>
    </location>
</feature>
<keyword evidence="8" id="KW-1185">Reference proteome</keyword>
<evidence type="ECO:0000313" key="8">
    <source>
        <dbReference type="Proteomes" id="UP000019222"/>
    </source>
</evidence>
<comment type="subcellular location">
    <subcellularLocation>
        <location evidence="1">Cell membrane</location>
        <topology evidence="1">Multi-pass membrane protein</topology>
    </subcellularLocation>
</comment>
<feature type="transmembrane region" description="Helical" evidence="6">
    <location>
        <begin position="50"/>
        <end position="75"/>
    </location>
</feature>
<evidence type="ECO:0000256" key="4">
    <source>
        <dbReference type="ARBA" id="ARBA00022989"/>
    </source>
</evidence>
<evidence type="ECO:0000256" key="3">
    <source>
        <dbReference type="ARBA" id="ARBA00022692"/>
    </source>
</evidence>
<reference evidence="7 8" key="1">
    <citation type="submission" date="2013-02" db="EMBL/GenBank/DDBJ databases">
        <title>The complete genome sequence of Corynebacterium vitaeruminis DSM 20294.</title>
        <authorList>
            <person name="Ruckert C."/>
            <person name="Albersmeier A."/>
            <person name="Kalinowski J."/>
        </authorList>
    </citation>
    <scope>NUCLEOTIDE SEQUENCE [LARGE SCALE GENOMIC DNA]</scope>
    <source>
        <strain evidence="8">ATCC 10234</strain>
    </source>
</reference>
<sequence>MSYTTSRSSSLDPSHFTRYQEFQHPTHIDVHDLDLNGPTSWTRAGALLNWATIVAAFALMTIGLHFIVDALTALFPTTQGTVFREGLGPFTGLAAGILATALLQSSSAVTVSLVYGVGTGMLSTEAAISAIFGANIATTMSPLFLTFWLGPDRERAERAQRMAFMHVWFNILGVAVFLPLELAFHPLETVAHRLVAPVNDLVQSEDVFQGISRHYWGNSYSTGSGMMWLEFVGGSVLAVAAVVLLQHRIKALIGGTGFAILERAGGITDVAGLTLGVLATMASGYSSATVTAVAGAASVKAIRDRAALPIIMGANIGTTLTGILIAFQLGSPAGSVALRVALVHLLFNLTGTLVVLLVPFARRLIVALATRSASAFRRSYAAGLAIMVLTGWVIPLIILSVFR</sequence>
<evidence type="ECO:0000256" key="5">
    <source>
        <dbReference type="ARBA" id="ARBA00023136"/>
    </source>
</evidence>
<dbReference type="HOGENOM" id="CLU_682798_0_0_11"/>
<dbReference type="Proteomes" id="UP000019222">
    <property type="component" value="Chromosome"/>
</dbReference>
<keyword evidence="4 6" id="KW-1133">Transmembrane helix</keyword>
<dbReference type="PATRIC" id="fig|1224164.3.peg.2301"/>
<protein>
    <submittedName>
        <fullName evidence="7">Sodium-dependent phosphate pump NptA</fullName>
    </submittedName>
</protein>
<feature type="transmembrane region" description="Helical" evidence="6">
    <location>
        <begin position="380"/>
        <end position="402"/>
    </location>
</feature>
<dbReference type="GO" id="GO:0005436">
    <property type="term" value="F:sodium:phosphate symporter activity"/>
    <property type="evidence" value="ECO:0007669"/>
    <property type="project" value="InterPro"/>
</dbReference>
<proteinExistence type="predicted"/>
<dbReference type="AlphaFoldDB" id="W5Y327"/>
<dbReference type="GO" id="GO:0005886">
    <property type="term" value="C:plasma membrane"/>
    <property type="evidence" value="ECO:0007669"/>
    <property type="project" value="UniProtKB-SubCell"/>
</dbReference>
<dbReference type="PANTHER" id="PTHR10010:SF46">
    <property type="entry name" value="SODIUM-DEPENDENT PHOSPHATE TRANSPORT PROTEIN 2B"/>
    <property type="match status" value="1"/>
</dbReference>
<feature type="transmembrane region" description="Helical" evidence="6">
    <location>
        <begin position="336"/>
        <end position="360"/>
    </location>
</feature>
<feature type="transmembrane region" description="Helical" evidence="6">
    <location>
        <begin position="127"/>
        <end position="150"/>
    </location>
</feature>
<dbReference type="Pfam" id="PF02690">
    <property type="entry name" value="Na_Pi_cotrans"/>
    <property type="match status" value="2"/>
</dbReference>
<keyword evidence="2" id="KW-1003">Cell membrane</keyword>
<dbReference type="eggNOG" id="COG1283">
    <property type="taxonomic scope" value="Bacteria"/>
</dbReference>
<feature type="transmembrane region" description="Helical" evidence="6">
    <location>
        <begin position="162"/>
        <end position="180"/>
    </location>
</feature>
<organism evidence="7 8">
    <name type="scientific">Corynebacterium vitaeruminis DSM 20294</name>
    <dbReference type="NCBI Taxonomy" id="1224164"/>
    <lineage>
        <taxon>Bacteria</taxon>
        <taxon>Bacillati</taxon>
        <taxon>Actinomycetota</taxon>
        <taxon>Actinomycetes</taxon>
        <taxon>Mycobacteriales</taxon>
        <taxon>Corynebacteriaceae</taxon>
        <taxon>Corynebacterium</taxon>
    </lineage>
</organism>
<dbReference type="PANTHER" id="PTHR10010">
    <property type="entry name" value="SOLUTE CARRIER FAMILY 34 SODIUM PHOSPHATE , MEMBER 2-RELATED"/>
    <property type="match status" value="1"/>
</dbReference>
<evidence type="ECO:0000256" key="6">
    <source>
        <dbReference type="SAM" id="Phobius"/>
    </source>
</evidence>
<keyword evidence="3 6" id="KW-0812">Transmembrane</keyword>